<dbReference type="InterPro" id="IPR013691">
    <property type="entry name" value="MeTrfase_14"/>
</dbReference>
<keyword evidence="3" id="KW-0489">Methyltransferase</keyword>
<feature type="domain" description="Methyltransferase putative zinc binding" evidence="1">
    <location>
        <begin position="8"/>
        <end position="71"/>
    </location>
</feature>
<dbReference type="GO" id="GO:0032259">
    <property type="term" value="P:methylation"/>
    <property type="evidence" value="ECO:0007669"/>
    <property type="project" value="UniProtKB-KW"/>
</dbReference>
<dbReference type="Pfam" id="PF08484">
    <property type="entry name" value="Methyltransf_14"/>
    <property type="match status" value="1"/>
</dbReference>
<dbReference type="Gene3D" id="6.20.50.110">
    <property type="entry name" value="Methyltransferase, zinc-binding domain"/>
    <property type="match status" value="1"/>
</dbReference>
<dbReference type="SUPFAM" id="SSF53335">
    <property type="entry name" value="S-adenosyl-L-methionine-dependent methyltransferases"/>
    <property type="match status" value="1"/>
</dbReference>
<dbReference type="InterPro" id="IPR038576">
    <property type="entry name" value="Methyltransf_Zn-bd_dom_put_sf"/>
</dbReference>
<dbReference type="InterPro" id="IPR013630">
    <property type="entry name" value="Methyltransf_Zn-bd_dom_put"/>
</dbReference>
<dbReference type="Pfam" id="PF13489">
    <property type="entry name" value="Methyltransf_23"/>
    <property type="match status" value="1"/>
</dbReference>
<protein>
    <submittedName>
        <fullName evidence="3">Methyltransferase family protein</fullName>
    </submittedName>
</protein>
<dbReference type="GO" id="GO:0008168">
    <property type="term" value="F:methyltransferase activity"/>
    <property type="evidence" value="ECO:0007669"/>
    <property type="project" value="UniProtKB-KW"/>
</dbReference>
<organism evidence="3 4">
    <name type="scientific">Herminiimonas fonticola</name>
    <dbReference type="NCBI Taxonomy" id="303380"/>
    <lineage>
        <taxon>Bacteria</taxon>
        <taxon>Pseudomonadati</taxon>
        <taxon>Pseudomonadota</taxon>
        <taxon>Betaproteobacteria</taxon>
        <taxon>Burkholderiales</taxon>
        <taxon>Oxalobacteraceae</taxon>
        <taxon>Herminiimonas</taxon>
    </lineage>
</organism>
<evidence type="ECO:0000313" key="3">
    <source>
        <dbReference type="EMBL" id="TDN90017.1"/>
    </source>
</evidence>
<keyword evidence="4" id="KW-1185">Reference proteome</keyword>
<dbReference type="RefSeq" id="WP_112992437.1">
    <property type="nucleotide sequence ID" value="NZ_PTLZ01000002.1"/>
</dbReference>
<feature type="domain" description="C-methyltransferase" evidence="2">
    <location>
        <begin position="251"/>
        <end position="405"/>
    </location>
</feature>
<name>A0A4R6G6A7_9BURK</name>
<keyword evidence="3" id="KW-0808">Transferase</keyword>
<dbReference type="OrthoDB" id="9815644at2"/>
<dbReference type="Gene3D" id="6.10.250.3100">
    <property type="match status" value="1"/>
</dbReference>
<dbReference type="Gene3D" id="3.40.50.720">
    <property type="entry name" value="NAD(P)-binding Rossmann-like Domain"/>
    <property type="match status" value="1"/>
</dbReference>
<evidence type="ECO:0000259" key="1">
    <source>
        <dbReference type="Pfam" id="PF08421"/>
    </source>
</evidence>
<dbReference type="Gene3D" id="3.40.50.150">
    <property type="entry name" value="Vaccinia Virus protein VP39"/>
    <property type="match status" value="1"/>
</dbReference>
<evidence type="ECO:0000313" key="4">
    <source>
        <dbReference type="Proteomes" id="UP000294737"/>
    </source>
</evidence>
<reference evidence="3 4" key="1">
    <citation type="submission" date="2019-03" db="EMBL/GenBank/DDBJ databases">
        <title>Genomic Encyclopedia of Type Strains, Phase IV (KMG-IV): sequencing the most valuable type-strain genomes for metagenomic binning, comparative biology and taxonomic classification.</title>
        <authorList>
            <person name="Goeker M."/>
        </authorList>
    </citation>
    <scope>NUCLEOTIDE SEQUENCE [LARGE SCALE GENOMIC DNA]</scope>
    <source>
        <strain evidence="3 4">DSM 18555</strain>
    </source>
</reference>
<accession>A0A4R6G6A7</accession>
<dbReference type="AlphaFoldDB" id="A0A4R6G6A7"/>
<sequence>MYKKIEKCRICGNTHLECVLDLNEQMLTGVFPREKNANVTVGPLRLVKCVGGDDVCGLLQMEHSYDLGEMYGENYGYRSGLNASMVTHLHDKVKRILGLVELNKGDLVIDIGSNDSTTLQAYPSSGPVLVGVDPTGVKFHSYYPSHIQLIPDFFSSTLVEARFPGKKAKVVTSFSMFYDLEDPLGFMQQVYGVLADDGVWVFEQSYMPTMLDTNSYDTVCHEHLEFYALRQIKWMADKVGFKIVDVEFNDINGGSFSVTVAKSNGDLTIVPSVQKILDDERLKGLDTLVPYQEFAERVVKTKRDLLKFIETAHAENKTVAVLGASTKGNVLLQYCGLTTKQVEFVGEVNPEKFGCYTPGTWLPIIPEQELLDKKPDYMIVLPWHFKNFFVANKKFSGMNLVFPLPEIEVVRGAV</sequence>
<comment type="caution">
    <text evidence="3">The sequence shown here is derived from an EMBL/GenBank/DDBJ whole genome shotgun (WGS) entry which is preliminary data.</text>
</comment>
<gene>
    <name evidence="3" type="ORF">EV677_2088</name>
</gene>
<proteinExistence type="predicted"/>
<dbReference type="Pfam" id="PF08421">
    <property type="entry name" value="Methyltransf_13"/>
    <property type="match status" value="1"/>
</dbReference>
<dbReference type="InterPro" id="IPR029063">
    <property type="entry name" value="SAM-dependent_MTases_sf"/>
</dbReference>
<dbReference type="Proteomes" id="UP000294737">
    <property type="component" value="Unassembled WGS sequence"/>
</dbReference>
<evidence type="ECO:0000259" key="2">
    <source>
        <dbReference type="Pfam" id="PF08484"/>
    </source>
</evidence>
<dbReference type="EMBL" id="SNWF01000005">
    <property type="protein sequence ID" value="TDN90017.1"/>
    <property type="molecule type" value="Genomic_DNA"/>
</dbReference>